<gene>
    <name evidence="2" type="ORF">TARUN_8747</name>
</gene>
<accession>A0A395NC26</accession>
<dbReference type="InterPro" id="IPR050464">
    <property type="entry name" value="Zeta_carotene_desat/Oxidored"/>
</dbReference>
<keyword evidence="3" id="KW-1185">Reference proteome</keyword>
<evidence type="ECO:0000256" key="1">
    <source>
        <dbReference type="SAM" id="SignalP"/>
    </source>
</evidence>
<dbReference type="Proteomes" id="UP000266272">
    <property type="component" value="Unassembled WGS sequence"/>
</dbReference>
<dbReference type="PANTHER" id="PTHR42923:SF26">
    <property type="entry name" value="FMN REDUCTASE LOT6, PUTATIVE (AFU_ORTHOLOGUE AFUA_7G06600)-RELATED"/>
    <property type="match status" value="1"/>
</dbReference>
<dbReference type="SUPFAM" id="SSF51905">
    <property type="entry name" value="FAD/NAD(P)-binding domain"/>
    <property type="match status" value="1"/>
</dbReference>
<dbReference type="Gene3D" id="1.10.405.20">
    <property type="match status" value="1"/>
</dbReference>
<dbReference type="EMBL" id="PXOA01000642">
    <property type="protein sequence ID" value="RFU73494.1"/>
    <property type="molecule type" value="Genomic_DNA"/>
</dbReference>
<dbReference type="Pfam" id="PF13450">
    <property type="entry name" value="NAD_binding_8"/>
    <property type="match status" value="1"/>
</dbReference>
<organism evidence="2 3">
    <name type="scientific">Trichoderma arundinaceum</name>
    <dbReference type="NCBI Taxonomy" id="490622"/>
    <lineage>
        <taxon>Eukaryota</taxon>
        <taxon>Fungi</taxon>
        <taxon>Dikarya</taxon>
        <taxon>Ascomycota</taxon>
        <taxon>Pezizomycotina</taxon>
        <taxon>Sordariomycetes</taxon>
        <taxon>Hypocreomycetidae</taxon>
        <taxon>Hypocreales</taxon>
        <taxon>Hypocreaceae</taxon>
        <taxon>Trichoderma</taxon>
    </lineage>
</organism>
<feature type="chain" id="PRO_5017228215" evidence="1">
    <location>
        <begin position="24"/>
        <end position="480"/>
    </location>
</feature>
<dbReference type="PANTHER" id="PTHR42923">
    <property type="entry name" value="PROTOPORPHYRINOGEN OXIDASE"/>
    <property type="match status" value="1"/>
</dbReference>
<dbReference type="OrthoDB" id="68575at2759"/>
<dbReference type="InterPro" id="IPR036188">
    <property type="entry name" value="FAD/NAD-bd_sf"/>
</dbReference>
<proteinExistence type="predicted"/>
<dbReference type="GO" id="GO:0016491">
    <property type="term" value="F:oxidoreductase activity"/>
    <property type="evidence" value="ECO:0007669"/>
    <property type="project" value="TreeGrafter"/>
</dbReference>
<evidence type="ECO:0000313" key="3">
    <source>
        <dbReference type="Proteomes" id="UP000266272"/>
    </source>
</evidence>
<comment type="caution">
    <text evidence="2">The sequence shown here is derived from an EMBL/GenBank/DDBJ whole genome shotgun (WGS) entry which is preliminary data.</text>
</comment>
<dbReference type="Gene3D" id="3.30.70.1990">
    <property type="match status" value="1"/>
</dbReference>
<keyword evidence="1" id="KW-0732">Signal</keyword>
<evidence type="ECO:0000313" key="2">
    <source>
        <dbReference type="EMBL" id="RFU73494.1"/>
    </source>
</evidence>
<protein>
    <submittedName>
        <fullName evidence="2">Fad dependent oxidoreductase</fullName>
    </submittedName>
</protein>
<dbReference type="Gene3D" id="3.50.50.60">
    <property type="entry name" value="FAD/NAD(P)-binding domain"/>
    <property type="match status" value="1"/>
</dbReference>
<feature type="signal peptide" evidence="1">
    <location>
        <begin position="1"/>
        <end position="23"/>
    </location>
</feature>
<sequence>MHNSKTSTSIGLIITLLGQGVRASPSCCSQTITRDVVVIGGGASGAHAAVWLRDAGKSVILVEKADQLGGHTNYYNDPISGKVINVGVQAWMEYKTAYDFPARMNVSTTGSMQFTANVDQFIDMKTGQPVADYVLPDVTRLYPALQTLLNVQENYSDILLPGYENFPAPESIPEDLLIPFVDFVEKYGIEAIVPQTWDATTQGLGDTMSEPTIWVLQGSAAPMTQALLGLAAAAVPASGRLYDLYEAVANFLGNDVLYSTTVVSATRHNGGSVILTVQDAVGTTSRIKAKRVLLACQPTPENLASFDLDATEKAVFDQMAFTTVYAGIIRHPSLQPLKNYLNRSPAPGTLNYTVFPNAPQVGSISYIGGTGDLFQFSAVGTDKDTTESMQALIAKTIDSMIKSGVLPPSNGTLEFVKFANHGKMHTRFSADTLRTGIIQKQIALQGHRSTYYTGAAFSAPFSTVLWEYNKVLLHSVIDGI</sequence>
<reference evidence="2 3" key="1">
    <citation type="journal article" date="2018" name="PLoS Pathog.">
        <title>Evolution of structural diversity of trichothecenes, a family of toxins produced by plant pathogenic and entomopathogenic fungi.</title>
        <authorList>
            <person name="Proctor R.H."/>
            <person name="McCormick S.P."/>
            <person name="Kim H.S."/>
            <person name="Cardoza R.E."/>
            <person name="Stanley A.M."/>
            <person name="Lindo L."/>
            <person name="Kelly A."/>
            <person name="Brown D.W."/>
            <person name="Lee T."/>
            <person name="Vaughan M.M."/>
            <person name="Alexander N.J."/>
            <person name="Busman M."/>
            <person name="Gutierrez S."/>
        </authorList>
    </citation>
    <scope>NUCLEOTIDE SEQUENCE [LARGE SCALE GENOMIC DNA]</scope>
    <source>
        <strain evidence="2 3">IBT 40837</strain>
    </source>
</reference>
<name>A0A395NC26_TRIAR</name>
<dbReference type="AlphaFoldDB" id="A0A395NC26"/>